<accession>A0A1M6GNM9</accession>
<keyword evidence="1" id="KW-0732">Signal</keyword>
<dbReference type="InterPro" id="IPR011498">
    <property type="entry name" value="Kelch_2"/>
</dbReference>
<dbReference type="InterPro" id="IPR053256">
    <property type="entry name" value="Kelch_repeat-containing"/>
</dbReference>
<dbReference type="Pfam" id="PF01344">
    <property type="entry name" value="Kelch_1"/>
    <property type="match status" value="2"/>
</dbReference>
<dbReference type="InterPro" id="IPR026444">
    <property type="entry name" value="Secre_tail"/>
</dbReference>
<dbReference type="SMART" id="SM00612">
    <property type="entry name" value="Kelch"/>
    <property type="match status" value="4"/>
</dbReference>
<organism evidence="2 3">
    <name type="scientific">Hymenobacter daecheongensis DSM 21074</name>
    <dbReference type="NCBI Taxonomy" id="1121955"/>
    <lineage>
        <taxon>Bacteria</taxon>
        <taxon>Pseudomonadati</taxon>
        <taxon>Bacteroidota</taxon>
        <taxon>Cytophagia</taxon>
        <taxon>Cytophagales</taxon>
        <taxon>Hymenobacteraceae</taxon>
        <taxon>Hymenobacter</taxon>
    </lineage>
</organism>
<dbReference type="InterPro" id="IPR006652">
    <property type="entry name" value="Kelch_1"/>
</dbReference>
<dbReference type="Gene3D" id="2.120.10.80">
    <property type="entry name" value="Kelch-type beta propeller"/>
    <property type="match status" value="2"/>
</dbReference>
<feature type="signal peptide" evidence="1">
    <location>
        <begin position="1"/>
        <end position="30"/>
    </location>
</feature>
<dbReference type="NCBIfam" id="TIGR04183">
    <property type="entry name" value="Por_Secre_tail"/>
    <property type="match status" value="1"/>
</dbReference>
<evidence type="ECO:0000256" key="1">
    <source>
        <dbReference type="SAM" id="SignalP"/>
    </source>
</evidence>
<reference evidence="2 3" key="1">
    <citation type="submission" date="2016-11" db="EMBL/GenBank/DDBJ databases">
        <authorList>
            <person name="Jaros S."/>
            <person name="Januszkiewicz K."/>
            <person name="Wedrychowicz H."/>
        </authorList>
    </citation>
    <scope>NUCLEOTIDE SEQUENCE [LARGE SCALE GENOMIC DNA]</scope>
    <source>
        <strain evidence="2 3">DSM 21074</strain>
    </source>
</reference>
<dbReference type="SUPFAM" id="SSF50965">
    <property type="entry name" value="Galactose oxidase, central domain"/>
    <property type="match status" value="1"/>
</dbReference>
<evidence type="ECO:0000313" key="3">
    <source>
        <dbReference type="Proteomes" id="UP000184418"/>
    </source>
</evidence>
<dbReference type="Proteomes" id="UP000184418">
    <property type="component" value="Unassembled WGS sequence"/>
</dbReference>
<dbReference type="AlphaFoldDB" id="A0A1M6GNM9"/>
<evidence type="ECO:0000313" key="2">
    <source>
        <dbReference type="EMBL" id="SHJ11502.1"/>
    </source>
</evidence>
<dbReference type="InterPro" id="IPR011043">
    <property type="entry name" value="Gal_Oxase/kelch_b-propeller"/>
</dbReference>
<dbReference type="RefSeq" id="WP_073109254.1">
    <property type="nucleotide sequence ID" value="NZ_FQYN01000004.1"/>
</dbReference>
<feature type="chain" id="PRO_5012725813" evidence="1">
    <location>
        <begin position="31"/>
        <end position="428"/>
    </location>
</feature>
<proteinExistence type="predicted"/>
<name>A0A1M6GNM9_9BACT</name>
<gene>
    <name evidence="2" type="ORF">SAMN02745146_2324</name>
</gene>
<dbReference type="PANTHER" id="PTHR46773">
    <property type="match status" value="1"/>
</dbReference>
<dbReference type="PANTHER" id="PTHR46773:SF5">
    <property type="entry name" value="OS04G0487100 PROTEIN"/>
    <property type="match status" value="1"/>
</dbReference>
<dbReference type="InterPro" id="IPR015915">
    <property type="entry name" value="Kelch-typ_b-propeller"/>
</dbReference>
<dbReference type="Pfam" id="PF07646">
    <property type="entry name" value="Kelch_2"/>
    <property type="match status" value="1"/>
</dbReference>
<protein>
    <submittedName>
        <fullName evidence="2">Por secretion system C-terminal sorting domain-containing protein</fullName>
    </submittedName>
</protein>
<sequence length="428" mass="46000">MNMLPYKKIRGSIALILCLSCVTITQPASAQVPLPISWVSGARNTLGRSEAQGVGIGDRLYVMGGFYNSNYEVTRRCEVYQATTDSWSPMADMPEGITHSGTAEDGVNLYFAGGYVGQHPGPITDHVWRYHIPTNTWNAFVPLPAARGAGMVVRLGRELHFFGGAVRIGDVVQRDAPEHWALNLDAAAPTWILRAPMPIATNHLGGVALNGKLYAMGGQLLGDESFGNQSTLFEYDPATNAWTARANMPRAVGHITNSVFTLNNRIVVVGGRLNGAILSAHMMEYNPGTNSWRDLTPLPTGLLSPVAAVVAGRLVVNGGDDGTSPAITTTWRSGAVLATRAAQYNPARLELWPNPVVGQTVQLQLDTPLAGPCKVQIADALGRVRQTLMLTKSRGAIIHPVALGLQSGVYTVLVEQQEYYAVRKLVVP</sequence>
<dbReference type="STRING" id="1121955.SAMN02745146_2324"/>
<keyword evidence="3" id="KW-1185">Reference proteome</keyword>
<dbReference type="EMBL" id="FQYN01000004">
    <property type="protein sequence ID" value="SHJ11502.1"/>
    <property type="molecule type" value="Genomic_DNA"/>
</dbReference>